<evidence type="ECO:0000313" key="1">
    <source>
        <dbReference type="EMBL" id="KAK1289754.1"/>
    </source>
</evidence>
<dbReference type="AlphaFoldDB" id="A0AAV9CMC9"/>
<evidence type="ECO:0000313" key="2">
    <source>
        <dbReference type="Proteomes" id="UP001180020"/>
    </source>
</evidence>
<dbReference type="EMBL" id="JAUJYO010000018">
    <property type="protein sequence ID" value="KAK1289754.1"/>
    <property type="molecule type" value="Genomic_DNA"/>
</dbReference>
<reference evidence="1" key="2">
    <citation type="submission" date="2023-06" db="EMBL/GenBank/DDBJ databases">
        <authorList>
            <person name="Ma L."/>
            <person name="Liu K.-W."/>
            <person name="Li Z."/>
            <person name="Hsiao Y.-Y."/>
            <person name="Qi Y."/>
            <person name="Fu T."/>
            <person name="Tang G."/>
            <person name="Zhang D."/>
            <person name="Sun W.-H."/>
            <person name="Liu D.-K."/>
            <person name="Li Y."/>
            <person name="Chen G.-Z."/>
            <person name="Liu X.-D."/>
            <person name="Liao X.-Y."/>
            <person name="Jiang Y.-T."/>
            <person name="Yu X."/>
            <person name="Hao Y."/>
            <person name="Huang J."/>
            <person name="Zhao X.-W."/>
            <person name="Ke S."/>
            <person name="Chen Y.-Y."/>
            <person name="Wu W.-L."/>
            <person name="Hsu J.-L."/>
            <person name="Lin Y.-F."/>
            <person name="Huang M.-D."/>
            <person name="Li C.-Y."/>
            <person name="Huang L."/>
            <person name="Wang Z.-W."/>
            <person name="Zhao X."/>
            <person name="Zhong W.-Y."/>
            <person name="Peng D.-H."/>
            <person name="Ahmad S."/>
            <person name="Lan S."/>
            <person name="Zhang J.-S."/>
            <person name="Tsai W.-C."/>
            <person name="Van De Peer Y."/>
            <person name="Liu Z.-J."/>
        </authorList>
    </citation>
    <scope>NUCLEOTIDE SEQUENCE</scope>
    <source>
        <strain evidence="1">CP</strain>
        <tissue evidence="1">Leaves</tissue>
    </source>
</reference>
<dbReference type="Proteomes" id="UP001180020">
    <property type="component" value="Unassembled WGS sequence"/>
</dbReference>
<gene>
    <name evidence="1" type="ORF">QJS10_CPB18g01645</name>
</gene>
<keyword evidence="2" id="KW-1185">Reference proteome</keyword>
<comment type="caution">
    <text evidence="1">The sequence shown here is derived from an EMBL/GenBank/DDBJ whole genome shotgun (WGS) entry which is preliminary data.</text>
</comment>
<reference evidence="1" key="1">
    <citation type="journal article" date="2023" name="Nat. Commun.">
        <title>Diploid and tetraploid genomes of Acorus and the evolution of monocots.</title>
        <authorList>
            <person name="Ma L."/>
            <person name="Liu K.W."/>
            <person name="Li Z."/>
            <person name="Hsiao Y.Y."/>
            <person name="Qi Y."/>
            <person name="Fu T."/>
            <person name="Tang G.D."/>
            <person name="Zhang D."/>
            <person name="Sun W.H."/>
            <person name="Liu D.K."/>
            <person name="Li Y."/>
            <person name="Chen G.Z."/>
            <person name="Liu X.D."/>
            <person name="Liao X.Y."/>
            <person name="Jiang Y.T."/>
            <person name="Yu X."/>
            <person name="Hao Y."/>
            <person name="Huang J."/>
            <person name="Zhao X.W."/>
            <person name="Ke S."/>
            <person name="Chen Y.Y."/>
            <person name="Wu W.L."/>
            <person name="Hsu J.L."/>
            <person name="Lin Y.F."/>
            <person name="Huang M.D."/>
            <person name="Li C.Y."/>
            <person name="Huang L."/>
            <person name="Wang Z.W."/>
            <person name="Zhao X."/>
            <person name="Zhong W.Y."/>
            <person name="Peng D.H."/>
            <person name="Ahmad S."/>
            <person name="Lan S."/>
            <person name="Zhang J.S."/>
            <person name="Tsai W.C."/>
            <person name="Van de Peer Y."/>
            <person name="Liu Z.J."/>
        </authorList>
    </citation>
    <scope>NUCLEOTIDE SEQUENCE</scope>
    <source>
        <strain evidence="1">CP</strain>
    </source>
</reference>
<protein>
    <submittedName>
        <fullName evidence="1">Uncharacterized protein</fullName>
    </submittedName>
</protein>
<name>A0AAV9CMC9_ACOCL</name>
<organism evidence="1 2">
    <name type="scientific">Acorus calamus</name>
    <name type="common">Sweet flag</name>
    <dbReference type="NCBI Taxonomy" id="4465"/>
    <lineage>
        <taxon>Eukaryota</taxon>
        <taxon>Viridiplantae</taxon>
        <taxon>Streptophyta</taxon>
        <taxon>Embryophyta</taxon>
        <taxon>Tracheophyta</taxon>
        <taxon>Spermatophyta</taxon>
        <taxon>Magnoliopsida</taxon>
        <taxon>Liliopsida</taxon>
        <taxon>Acoraceae</taxon>
        <taxon>Acorus</taxon>
    </lineage>
</organism>
<proteinExistence type="predicted"/>
<sequence length="76" mass="8858">MVHHLKEPPLLRRPSYLLHYHRPARVEVHDGDLELPGARVGWLWEVFLRVEEELWEIGSALVDEAFHAGFCVVEGF</sequence>
<accession>A0AAV9CMC9</accession>